<organism evidence="2 3">
    <name type="scientific">Citricoccus parietis</name>
    <dbReference type="NCBI Taxonomy" id="592307"/>
    <lineage>
        <taxon>Bacteria</taxon>
        <taxon>Bacillati</taxon>
        <taxon>Actinomycetota</taxon>
        <taxon>Actinomycetes</taxon>
        <taxon>Micrococcales</taxon>
        <taxon>Micrococcaceae</taxon>
        <taxon>Citricoccus</taxon>
    </lineage>
</organism>
<feature type="region of interest" description="Disordered" evidence="1">
    <location>
        <begin position="84"/>
        <end position="104"/>
    </location>
</feature>
<sequence length="104" mass="11595">MTGMPRYAKVINRARDRMMPMIPKTIRFSSVGEMSRRWWAAPTTLPSMGDSGHVAIPKRWWQLSSLATTGTGCLGRVQAWSAARAQETPMSVFRSPRSAPVSSR</sequence>
<gene>
    <name evidence="2" type="ORF">ACFFX0_24225</name>
</gene>
<dbReference type="Proteomes" id="UP001589575">
    <property type="component" value="Unassembled WGS sequence"/>
</dbReference>
<accession>A0ABV5G682</accession>
<dbReference type="EMBL" id="JBHMFI010000002">
    <property type="protein sequence ID" value="MFB9074134.1"/>
    <property type="molecule type" value="Genomic_DNA"/>
</dbReference>
<comment type="caution">
    <text evidence="2">The sequence shown here is derived from an EMBL/GenBank/DDBJ whole genome shotgun (WGS) entry which is preliminary data.</text>
</comment>
<evidence type="ECO:0000313" key="2">
    <source>
        <dbReference type="EMBL" id="MFB9074134.1"/>
    </source>
</evidence>
<keyword evidence="3" id="KW-1185">Reference proteome</keyword>
<proteinExistence type="predicted"/>
<protein>
    <submittedName>
        <fullName evidence="2">Uncharacterized protein</fullName>
    </submittedName>
</protein>
<evidence type="ECO:0000256" key="1">
    <source>
        <dbReference type="SAM" id="MobiDB-lite"/>
    </source>
</evidence>
<evidence type="ECO:0000313" key="3">
    <source>
        <dbReference type="Proteomes" id="UP001589575"/>
    </source>
</evidence>
<reference evidence="2 3" key="1">
    <citation type="submission" date="2024-09" db="EMBL/GenBank/DDBJ databases">
        <authorList>
            <person name="Sun Q."/>
            <person name="Mori K."/>
        </authorList>
    </citation>
    <scope>NUCLEOTIDE SEQUENCE [LARGE SCALE GENOMIC DNA]</scope>
    <source>
        <strain evidence="2 3">CCM 7609</strain>
    </source>
</reference>
<name>A0ABV5G682_9MICC</name>